<dbReference type="FunFam" id="3.90.1180.10:FF:000001">
    <property type="entry name" value="50S ribosomal protein L13"/>
    <property type="match status" value="1"/>
</dbReference>
<dbReference type="PANTHER" id="PTHR11545:SF2">
    <property type="entry name" value="LARGE RIBOSOMAL SUBUNIT PROTEIN UL13M"/>
    <property type="match status" value="1"/>
</dbReference>
<accession>A0A2K9LV93</accession>
<sequence>MYNIFAYSWAPEGKENKHMKQTTLIKTADIAKKWYVVDATGATLGRLSTQIAMVLRGKNKPTFTPHINNGDHVIVINAEKVILSGKKENDKNYYHHSMHPGGLKSRNVATQRKLFPERIIERAVRLMLPKNVQGGNQYRALHVYAGNEHPHQAQNPEVLVIQTKKGDNK</sequence>
<protein>
    <recommendedName>
        <fullName evidence="4 5">Large ribosomal subunit protein uL13</fullName>
    </recommendedName>
</protein>
<evidence type="ECO:0000256" key="4">
    <source>
        <dbReference type="ARBA" id="ARBA00035201"/>
    </source>
</evidence>
<evidence type="ECO:0000313" key="7">
    <source>
        <dbReference type="Proteomes" id="UP000234790"/>
    </source>
</evidence>
<dbReference type="AlphaFoldDB" id="A0A2K9LV93"/>
<dbReference type="GO" id="GO:0003729">
    <property type="term" value="F:mRNA binding"/>
    <property type="evidence" value="ECO:0007669"/>
    <property type="project" value="TreeGrafter"/>
</dbReference>
<dbReference type="HAMAP" id="MF_01366">
    <property type="entry name" value="Ribosomal_uL13"/>
    <property type="match status" value="1"/>
</dbReference>
<gene>
    <name evidence="5 6" type="primary">rplM</name>
    <name evidence="6" type="ORF">SMONO_v1c07140</name>
</gene>
<comment type="function">
    <text evidence="5">This protein is one of the early assembly proteins of the 50S ribosomal subunit, although it is not seen to bind rRNA by itself. It is important during the early stages of 50S assembly.</text>
</comment>
<dbReference type="EMBL" id="CP025543">
    <property type="protein sequence ID" value="AUM62963.1"/>
    <property type="molecule type" value="Genomic_DNA"/>
</dbReference>
<dbReference type="GO" id="GO:0003735">
    <property type="term" value="F:structural constituent of ribosome"/>
    <property type="evidence" value="ECO:0007669"/>
    <property type="project" value="InterPro"/>
</dbReference>
<dbReference type="InterPro" id="IPR005823">
    <property type="entry name" value="Ribosomal_uL13_bac-type"/>
</dbReference>
<evidence type="ECO:0000256" key="2">
    <source>
        <dbReference type="ARBA" id="ARBA00022980"/>
    </source>
</evidence>
<dbReference type="Pfam" id="PF00572">
    <property type="entry name" value="Ribosomal_L13"/>
    <property type="match status" value="1"/>
</dbReference>
<keyword evidence="7" id="KW-1185">Reference proteome</keyword>
<organism evidence="6 7">
    <name type="scientific">Spiroplasma monobiae MQ-1</name>
    <dbReference type="NCBI Taxonomy" id="1336748"/>
    <lineage>
        <taxon>Bacteria</taxon>
        <taxon>Bacillati</taxon>
        <taxon>Mycoplasmatota</taxon>
        <taxon>Mollicutes</taxon>
        <taxon>Entomoplasmatales</taxon>
        <taxon>Spiroplasmataceae</taxon>
        <taxon>Spiroplasma</taxon>
    </lineage>
</organism>
<keyword evidence="3 5" id="KW-0687">Ribonucleoprotein</keyword>
<evidence type="ECO:0000256" key="5">
    <source>
        <dbReference type="HAMAP-Rule" id="MF_01366"/>
    </source>
</evidence>
<dbReference type="CDD" id="cd00392">
    <property type="entry name" value="Ribosomal_L13"/>
    <property type="match status" value="1"/>
</dbReference>
<dbReference type="GO" id="GO:0022625">
    <property type="term" value="C:cytosolic large ribosomal subunit"/>
    <property type="evidence" value="ECO:0007669"/>
    <property type="project" value="TreeGrafter"/>
</dbReference>
<evidence type="ECO:0000256" key="3">
    <source>
        <dbReference type="ARBA" id="ARBA00023274"/>
    </source>
</evidence>
<name>A0A2K9LV93_SPISQ</name>
<dbReference type="InterPro" id="IPR036899">
    <property type="entry name" value="Ribosomal_uL13_sf"/>
</dbReference>
<dbReference type="GO" id="GO:0017148">
    <property type="term" value="P:negative regulation of translation"/>
    <property type="evidence" value="ECO:0007669"/>
    <property type="project" value="TreeGrafter"/>
</dbReference>
<evidence type="ECO:0000256" key="1">
    <source>
        <dbReference type="ARBA" id="ARBA00006227"/>
    </source>
</evidence>
<keyword evidence="2 5" id="KW-0689">Ribosomal protein</keyword>
<evidence type="ECO:0000313" key="6">
    <source>
        <dbReference type="EMBL" id="AUM62963.1"/>
    </source>
</evidence>
<dbReference type="NCBIfam" id="TIGR01066">
    <property type="entry name" value="rplM_bact"/>
    <property type="match status" value="1"/>
</dbReference>
<dbReference type="KEGG" id="smoo:SMONO_v1c07140"/>
<comment type="subunit">
    <text evidence="5">Part of the 50S ribosomal subunit.</text>
</comment>
<dbReference type="SUPFAM" id="SSF52161">
    <property type="entry name" value="Ribosomal protein L13"/>
    <property type="match status" value="1"/>
</dbReference>
<dbReference type="Gene3D" id="3.90.1180.10">
    <property type="entry name" value="Ribosomal protein L13"/>
    <property type="match status" value="1"/>
</dbReference>
<dbReference type="PIRSF" id="PIRSF002181">
    <property type="entry name" value="Ribosomal_L13"/>
    <property type="match status" value="1"/>
</dbReference>
<dbReference type="Proteomes" id="UP000234790">
    <property type="component" value="Chromosome"/>
</dbReference>
<dbReference type="InterPro" id="IPR005822">
    <property type="entry name" value="Ribosomal_uL13"/>
</dbReference>
<comment type="similarity">
    <text evidence="1 5">Belongs to the universal ribosomal protein uL13 family.</text>
</comment>
<dbReference type="GO" id="GO:0006412">
    <property type="term" value="P:translation"/>
    <property type="evidence" value="ECO:0007669"/>
    <property type="project" value="UniProtKB-UniRule"/>
</dbReference>
<reference evidence="6 7" key="1">
    <citation type="submission" date="2017-12" db="EMBL/GenBank/DDBJ databases">
        <title>Complete genome sequence of Spiroplasma monobiae MQ-1 (ATCC 33825).</title>
        <authorList>
            <person name="Tsai Y.-M."/>
            <person name="Lo W.-S."/>
            <person name="Wu P.-S."/>
            <person name="Cho S.-T."/>
            <person name="Kuo C.-H."/>
        </authorList>
    </citation>
    <scope>NUCLEOTIDE SEQUENCE [LARGE SCALE GENOMIC DNA]</scope>
    <source>
        <strain evidence="6 7">MQ-1</strain>
    </source>
</reference>
<proteinExistence type="inferred from homology"/>
<dbReference type="PANTHER" id="PTHR11545">
    <property type="entry name" value="RIBOSOMAL PROTEIN L13"/>
    <property type="match status" value="1"/>
</dbReference>